<dbReference type="Proteomes" id="UP001054837">
    <property type="component" value="Unassembled WGS sequence"/>
</dbReference>
<reference evidence="2 3" key="1">
    <citation type="submission" date="2021-06" db="EMBL/GenBank/DDBJ databases">
        <title>Caerostris darwini draft genome.</title>
        <authorList>
            <person name="Kono N."/>
            <person name="Arakawa K."/>
        </authorList>
    </citation>
    <scope>NUCLEOTIDE SEQUENCE [LARGE SCALE GENOMIC DNA]</scope>
</reference>
<gene>
    <name evidence="2" type="ORF">CDAR_375141</name>
</gene>
<name>A0AAV4RNT6_9ARAC</name>
<organism evidence="2 3">
    <name type="scientific">Caerostris darwini</name>
    <dbReference type="NCBI Taxonomy" id="1538125"/>
    <lineage>
        <taxon>Eukaryota</taxon>
        <taxon>Metazoa</taxon>
        <taxon>Ecdysozoa</taxon>
        <taxon>Arthropoda</taxon>
        <taxon>Chelicerata</taxon>
        <taxon>Arachnida</taxon>
        <taxon>Araneae</taxon>
        <taxon>Araneomorphae</taxon>
        <taxon>Entelegynae</taxon>
        <taxon>Araneoidea</taxon>
        <taxon>Araneidae</taxon>
        <taxon>Caerostris</taxon>
    </lineage>
</organism>
<evidence type="ECO:0000256" key="1">
    <source>
        <dbReference type="SAM" id="MobiDB-lite"/>
    </source>
</evidence>
<dbReference type="EMBL" id="BPLQ01006428">
    <property type="protein sequence ID" value="GIY22314.1"/>
    <property type="molecule type" value="Genomic_DNA"/>
</dbReference>
<keyword evidence="3" id="KW-1185">Reference proteome</keyword>
<comment type="caution">
    <text evidence="2">The sequence shown here is derived from an EMBL/GenBank/DDBJ whole genome shotgun (WGS) entry which is preliminary data.</text>
</comment>
<accession>A0AAV4RNT6</accession>
<dbReference type="AlphaFoldDB" id="A0AAV4RNT6"/>
<evidence type="ECO:0000313" key="2">
    <source>
        <dbReference type="EMBL" id="GIY22314.1"/>
    </source>
</evidence>
<protein>
    <submittedName>
        <fullName evidence="2">Uncharacterized protein</fullName>
    </submittedName>
</protein>
<evidence type="ECO:0000313" key="3">
    <source>
        <dbReference type="Proteomes" id="UP001054837"/>
    </source>
</evidence>
<proteinExistence type="predicted"/>
<sequence length="115" mass="12947">MANDKDKQWTQTHLFLYRKQPRPNSDHTSIYQTRESRTSTPRCGHIDPLQKALKFKPLTSEGCFSGEGGTRYTGVGRRVGQVPAVFGVGSRPKTELIVSVGYEWHLTAVKRPGRC</sequence>
<feature type="compositionally biased region" description="Polar residues" evidence="1">
    <location>
        <begin position="22"/>
        <end position="41"/>
    </location>
</feature>
<feature type="region of interest" description="Disordered" evidence="1">
    <location>
        <begin position="18"/>
        <end position="43"/>
    </location>
</feature>